<dbReference type="Pfam" id="PF00126">
    <property type="entry name" value="HTH_1"/>
    <property type="match status" value="1"/>
</dbReference>
<gene>
    <name evidence="6" type="ORF">L4923_00905</name>
</gene>
<evidence type="ECO:0000256" key="2">
    <source>
        <dbReference type="ARBA" id="ARBA00023015"/>
    </source>
</evidence>
<evidence type="ECO:0000259" key="5">
    <source>
        <dbReference type="PROSITE" id="PS50931"/>
    </source>
</evidence>
<keyword evidence="2" id="KW-0805">Transcription regulation</keyword>
<dbReference type="Gene3D" id="3.40.190.290">
    <property type="match status" value="1"/>
</dbReference>
<name>A0ABS9Q823_9HYPH</name>
<dbReference type="Proteomes" id="UP001201701">
    <property type="component" value="Unassembled WGS sequence"/>
</dbReference>
<dbReference type="PRINTS" id="PR00039">
    <property type="entry name" value="HTHLYSR"/>
</dbReference>
<keyword evidence="7" id="KW-1185">Reference proteome</keyword>
<evidence type="ECO:0000256" key="3">
    <source>
        <dbReference type="ARBA" id="ARBA00023125"/>
    </source>
</evidence>
<dbReference type="PANTHER" id="PTHR30126:SF39">
    <property type="entry name" value="HTH-TYPE TRANSCRIPTIONAL REGULATOR CYSL"/>
    <property type="match status" value="1"/>
</dbReference>
<dbReference type="PANTHER" id="PTHR30126">
    <property type="entry name" value="HTH-TYPE TRANSCRIPTIONAL REGULATOR"/>
    <property type="match status" value="1"/>
</dbReference>
<evidence type="ECO:0000313" key="7">
    <source>
        <dbReference type="Proteomes" id="UP001201701"/>
    </source>
</evidence>
<keyword evidence="3" id="KW-0238">DNA-binding</keyword>
<comment type="similarity">
    <text evidence="1">Belongs to the LysR transcriptional regulatory family.</text>
</comment>
<dbReference type="InterPro" id="IPR036390">
    <property type="entry name" value="WH_DNA-bd_sf"/>
</dbReference>
<dbReference type="SUPFAM" id="SSF46785">
    <property type="entry name" value="Winged helix' DNA-binding domain"/>
    <property type="match status" value="1"/>
</dbReference>
<evidence type="ECO:0000256" key="1">
    <source>
        <dbReference type="ARBA" id="ARBA00009437"/>
    </source>
</evidence>
<evidence type="ECO:0000256" key="4">
    <source>
        <dbReference type="ARBA" id="ARBA00023163"/>
    </source>
</evidence>
<comment type="caution">
    <text evidence="6">The sequence shown here is derived from an EMBL/GenBank/DDBJ whole genome shotgun (WGS) entry which is preliminary data.</text>
</comment>
<reference evidence="6 7" key="1">
    <citation type="submission" date="2022-02" db="EMBL/GenBank/DDBJ databases">
        <title>Draft genome sequence of Mezorhizobium retamae strain IRAMC:0171 isolated from Retama raetam nodules.</title>
        <authorList>
            <person name="Bengaied R."/>
            <person name="Sbissi I."/>
            <person name="Huber K."/>
            <person name="Ghodbane F."/>
            <person name="Nouioui I."/>
            <person name="Tarhouni M."/>
            <person name="Gtari M."/>
        </authorList>
    </citation>
    <scope>NUCLEOTIDE SEQUENCE [LARGE SCALE GENOMIC DNA]</scope>
    <source>
        <strain evidence="6 7">IRAMC:0171</strain>
    </source>
</reference>
<dbReference type="RefSeq" id="WP_239361311.1">
    <property type="nucleotide sequence ID" value="NZ_JAKREW010000001.1"/>
</dbReference>
<dbReference type="Pfam" id="PF03466">
    <property type="entry name" value="LysR_substrate"/>
    <property type="match status" value="1"/>
</dbReference>
<feature type="domain" description="HTH lysR-type" evidence="5">
    <location>
        <begin position="1"/>
        <end position="58"/>
    </location>
</feature>
<protein>
    <submittedName>
        <fullName evidence="6">LysR family transcriptional regulator</fullName>
    </submittedName>
</protein>
<dbReference type="InterPro" id="IPR005119">
    <property type="entry name" value="LysR_subst-bd"/>
</dbReference>
<proteinExistence type="inferred from homology"/>
<dbReference type="PROSITE" id="PS50931">
    <property type="entry name" value="HTH_LYSR"/>
    <property type="match status" value="1"/>
</dbReference>
<keyword evidence="4" id="KW-0804">Transcription</keyword>
<dbReference type="EMBL" id="JAKREW010000001">
    <property type="protein sequence ID" value="MCG7503570.1"/>
    <property type="molecule type" value="Genomic_DNA"/>
</dbReference>
<sequence length="297" mass="31665">MTLEQLRIFVAVAEREHVTNAARDLHLTQSATSAAVAALEARYATKLFDRVGRRIALTDAGRLFLIEAKAVLARAAAAELVLADLAGLKVGSLGLAASQTVGNYWLPPFIQAFRSKHAGIAVSLTMGNTETVAAQVRDGEANLGFVEGEVDEPTLSVTTVAEDDMVLLAPPDHPWGQLGKDARPLLATASWILRESGSGTRSTLAAMLRQEGVSEADIDIGLVLPTNEAVRTAVAAGAGVTIMSRLVAANALAAGNLIAIDYLVPRRRFFMLRHKERYATAAETEFMRLIREGLPNG</sequence>
<organism evidence="6 7">
    <name type="scientific">Mesorhizobium retamae</name>
    <dbReference type="NCBI Taxonomy" id="2912854"/>
    <lineage>
        <taxon>Bacteria</taxon>
        <taxon>Pseudomonadati</taxon>
        <taxon>Pseudomonadota</taxon>
        <taxon>Alphaproteobacteria</taxon>
        <taxon>Hyphomicrobiales</taxon>
        <taxon>Phyllobacteriaceae</taxon>
        <taxon>Mesorhizobium</taxon>
    </lineage>
</organism>
<dbReference type="SUPFAM" id="SSF53850">
    <property type="entry name" value="Periplasmic binding protein-like II"/>
    <property type="match status" value="1"/>
</dbReference>
<dbReference type="InterPro" id="IPR000847">
    <property type="entry name" value="LysR_HTH_N"/>
</dbReference>
<dbReference type="Gene3D" id="1.10.10.10">
    <property type="entry name" value="Winged helix-like DNA-binding domain superfamily/Winged helix DNA-binding domain"/>
    <property type="match status" value="1"/>
</dbReference>
<evidence type="ECO:0000313" key="6">
    <source>
        <dbReference type="EMBL" id="MCG7503570.1"/>
    </source>
</evidence>
<accession>A0ABS9Q823</accession>
<dbReference type="InterPro" id="IPR036388">
    <property type="entry name" value="WH-like_DNA-bd_sf"/>
</dbReference>